<evidence type="ECO:0000313" key="6">
    <source>
        <dbReference type="EMBL" id="EUC30611.1"/>
    </source>
</evidence>
<dbReference type="OrthoDB" id="6270329at2759"/>
<evidence type="ECO:0000313" key="7">
    <source>
        <dbReference type="Proteomes" id="UP000053841"/>
    </source>
</evidence>
<dbReference type="Gene3D" id="3.30.40.10">
    <property type="entry name" value="Zinc/RING finger domain, C3HC4 (zinc finger)"/>
    <property type="match status" value="1"/>
</dbReference>
<dbReference type="RefSeq" id="XP_007715094.1">
    <property type="nucleotide sequence ID" value="XM_007716904.1"/>
</dbReference>
<evidence type="ECO:0000256" key="4">
    <source>
        <dbReference type="PROSITE-ProRule" id="PRU00175"/>
    </source>
</evidence>
<dbReference type="EMBL" id="KI964694">
    <property type="protein sequence ID" value="EUC30611.1"/>
    <property type="molecule type" value="Genomic_DNA"/>
</dbReference>
<keyword evidence="3" id="KW-0862">Zinc</keyword>
<dbReference type="InterPro" id="IPR017907">
    <property type="entry name" value="Znf_RING_CS"/>
</dbReference>
<dbReference type="Proteomes" id="UP000053841">
    <property type="component" value="Unassembled WGS sequence"/>
</dbReference>
<dbReference type="HOGENOM" id="CLU_847271_0_0_1"/>
<dbReference type="PROSITE" id="PS00518">
    <property type="entry name" value="ZF_RING_1"/>
    <property type="match status" value="1"/>
</dbReference>
<dbReference type="AlphaFoldDB" id="W6YGZ2"/>
<dbReference type="KEGG" id="bze:COCCADRAFT_103461"/>
<dbReference type="GO" id="GO:0008270">
    <property type="term" value="F:zinc ion binding"/>
    <property type="evidence" value="ECO:0007669"/>
    <property type="project" value="UniProtKB-KW"/>
</dbReference>
<proteinExistence type="predicted"/>
<keyword evidence="7" id="KW-1185">Reference proteome</keyword>
<gene>
    <name evidence="6" type="ORF">COCCADRAFT_103461</name>
</gene>
<dbReference type="InterPro" id="IPR013083">
    <property type="entry name" value="Znf_RING/FYVE/PHD"/>
</dbReference>
<name>W6YGZ2_COCC2</name>
<keyword evidence="1" id="KW-0479">Metal-binding</keyword>
<evidence type="ECO:0000256" key="2">
    <source>
        <dbReference type="ARBA" id="ARBA00022771"/>
    </source>
</evidence>
<evidence type="ECO:0000256" key="3">
    <source>
        <dbReference type="ARBA" id="ARBA00022833"/>
    </source>
</evidence>
<dbReference type="SUPFAM" id="SSF57850">
    <property type="entry name" value="RING/U-box"/>
    <property type="match status" value="1"/>
</dbReference>
<keyword evidence="2 4" id="KW-0863">Zinc-finger</keyword>
<dbReference type="PROSITE" id="PS50089">
    <property type="entry name" value="ZF_RING_2"/>
    <property type="match status" value="1"/>
</dbReference>
<organism evidence="6 7">
    <name type="scientific">Cochliobolus carbonum (strain 26-R-13)</name>
    <name type="common">Maize leaf spot fungus</name>
    <name type="synonym">Bipolaris zeicola</name>
    <dbReference type="NCBI Taxonomy" id="930089"/>
    <lineage>
        <taxon>Eukaryota</taxon>
        <taxon>Fungi</taxon>
        <taxon>Dikarya</taxon>
        <taxon>Ascomycota</taxon>
        <taxon>Pezizomycotina</taxon>
        <taxon>Dothideomycetes</taxon>
        <taxon>Pleosporomycetidae</taxon>
        <taxon>Pleosporales</taxon>
        <taxon>Pleosporineae</taxon>
        <taxon>Pleosporaceae</taxon>
        <taxon>Bipolaris</taxon>
    </lineage>
</organism>
<protein>
    <recommendedName>
        <fullName evidence="5">RING-type domain-containing protein</fullName>
    </recommendedName>
</protein>
<feature type="domain" description="RING-type" evidence="5">
    <location>
        <begin position="31"/>
        <end position="101"/>
    </location>
</feature>
<evidence type="ECO:0000259" key="5">
    <source>
        <dbReference type="PROSITE" id="PS50089"/>
    </source>
</evidence>
<dbReference type="InterPro" id="IPR001841">
    <property type="entry name" value="Znf_RING"/>
</dbReference>
<reference evidence="6 7" key="1">
    <citation type="journal article" date="2013" name="PLoS Genet.">
        <title>Comparative genome structure, secondary metabolite, and effector coding capacity across Cochliobolus pathogens.</title>
        <authorList>
            <person name="Condon B.J."/>
            <person name="Leng Y."/>
            <person name="Wu D."/>
            <person name="Bushley K.E."/>
            <person name="Ohm R.A."/>
            <person name="Otillar R."/>
            <person name="Martin J."/>
            <person name="Schackwitz W."/>
            <person name="Grimwood J."/>
            <person name="MohdZainudin N."/>
            <person name="Xue C."/>
            <person name="Wang R."/>
            <person name="Manning V.A."/>
            <person name="Dhillon B."/>
            <person name="Tu Z.J."/>
            <person name="Steffenson B.J."/>
            <person name="Salamov A."/>
            <person name="Sun H."/>
            <person name="Lowry S."/>
            <person name="LaButti K."/>
            <person name="Han J."/>
            <person name="Copeland A."/>
            <person name="Lindquist E."/>
            <person name="Barry K."/>
            <person name="Schmutz J."/>
            <person name="Baker S.E."/>
            <person name="Ciuffetti L.M."/>
            <person name="Grigoriev I.V."/>
            <person name="Zhong S."/>
            <person name="Turgeon B.G."/>
        </authorList>
    </citation>
    <scope>NUCLEOTIDE SEQUENCE [LARGE SCALE GENOMIC DNA]</scope>
    <source>
        <strain evidence="6 7">26-R-13</strain>
    </source>
</reference>
<dbReference type="GeneID" id="19142778"/>
<sequence length="330" mass="38044">MLDSTYVYQDAVDNVIAAFKPANGSSDDLICVVCGREYGSAGPGFEPDNINFLSQLPGPTRRRYIEDTVESIQTLCNHTFCLRCISFWCQDKAICTCPMCRHPIILRRDPADLKRPDQDLYWDENDALCLSPSCITALGWETRSIFKLQTRDLVTTMKPMPFRWIKEIMLHDLPVIMVSVARRFYYHDLRPKETVPCDLPSLARHDPGDINNGLPEIRTLEALAHDDAPITYHKDAFRLYEGLRDIINNPRGIAFDNETCQSWGKAVLAVMTTLMEEKTLVGTSGGVSQRKWWMYVWCVIKALMVWQAYAERLRVVWRLRQERGEDEWVD</sequence>
<evidence type="ECO:0000256" key="1">
    <source>
        <dbReference type="ARBA" id="ARBA00022723"/>
    </source>
</evidence>
<accession>W6YGZ2</accession>